<feature type="compositionally biased region" description="Basic and acidic residues" evidence="1">
    <location>
        <begin position="38"/>
        <end position="47"/>
    </location>
</feature>
<feature type="region of interest" description="Disordered" evidence="1">
    <location>
        <begin position="1"/>
        <end position="68"/>
    </location>
</feature>
<dbReference type="Proteomes" id="UP001175000">
    <property type="component" value="Unassembled WGS sequence"/>
</dbReference>
<evidence type="ECO:0000313" key="3">
    <source>
        <dbReference type="Proteomes" id="UP001175000"/>
    </source>
</evidence>
<protein>
    <submittedName>
        <fullName evidence="2">Uncharacterized protein</fullName>
    </submittedName>
</protein>
<keyword evidence="3" id="KW-1185">Reference proteome</keyword>
<sequence>MTTADPTMTSKSGTLLVPECAEKPPPAGNYTSEPPKTPQRDTEKEITVESIVSANDTPNPPWTRQPRDQTQALSTELLTKATVQVVLAAVCWLLPLSAISSPSALTAIPISLVSHETCPSVDGATTISLWDFLDGTHTPVYSQPSYDSMGLAAMTLPSNNGPPSPHNPCPGANCTSTTISFDGPACRCKDCEEGVVWV</sequence>
<evidence type="ECO:0000256" key="1">
    <source>
        <dbReference type="SAM" id="MobiDB-lite"/>
    </source>
</evidence>
<reference evidence="2" key="1">
    <citation type="submission" date="2023-06" db="EMBL/GenBank/DDBJ databases">
        <title>Genome-scale phylogeny and comparative genomics of the fungal order Sordariales.</title>
        <authorList>
            <consortium name="Lawrence Berkeley National Laboratory"/>
            <person name="Hensen N."/>
            <person name="Bonometti L."/>
            <person name="Westerberg I."/>
            <person name="Brannstrom I.O."/>
            <person name="Guillou S."/>
            <person name="Cros-Aarteil S."/>
            <person name="Calhoun S."/>
            <person name="Haridas S."/>
            <person name="Kuo A."/>
            <person name="Mondo S."/>
            <person name="Pangilinan J."/>
            <person name="Riley R."/>
            <person name="Labutti K."/>
            <person name="Andreopoulos B."/>
            <person name="Lipzen A."/>
            <person name="Chen C."/>
            <person name="Yanf M."/>
            <person name="Daum C."/>
            <person name="Ng V."/>
            <person name="Clum A."/>
            <person name="Steindorff A."/>
            <person name="Ohm R."/>
            <person name="Martin F."/>
            <person name="Silar P."/>
            <person name="Natvig D."/>
            <person name="Lalanne C."/>
            <person name="Gautier V."/>
            <person name="Ament-Velasquez S.L."/>
            <person name="Kruys A."/>
            <person name="Hutchinson M.I."/>
            <person name="Powell A.J."/>
            <person name="Barry K."/>
            <person name="Miller A.N."/>
            <person name="Grigoriev I.V."/>
            <person name="Debuchy R."/>
            <person name="Gladieux P."/>
            <person name="Thoren M.H."/>
            <person name="Johannesson H."/>
        </authorList>
    </citation>
    <scope>NUCLEOTIDE SEQUENCE</scope>
    <source>
        <strain evidence="2">CBS 606.72</strain>
    </source>
</reference>
<evidence type="ECO:0000313" key="2">
    <source>
        <dbReference type="EMBL" id="KAK0612116.1"/>
    </source>
</evidence>
<proteinExistence type="predicted"/>
<dbReference type="AlphaFoldDB" id="A0AA39WCY4"/>
<accession>A0AA39WCY4</accession>
<name>A0AA39WCY4_9PEZI</name>
<organism evidence="2 3">
    <name type="scientific">Immersiella caudata</name>
    <dbReference type="NCBI Taxonomy" id="314043"/>
    <lineage>
        <taxon>Eukaryota</taxon>
        <taxon>Fungi</taxon>
        <taxon>Dikarya</taxon>
        <taxon>Ascomycota</taxon>
        <taxon>Pezizomycotina</taxon>
        <taxon>Sordariomycetes</taxon>
        <taxon>Sordariomycetidae</taxon>
        <taxon>Sordariales</taxon>
        <taxon>Lasiosphaeriaceae</taxon>
        <taxon>Immersiella</taxon>
    </lineage>
</organism>
<feature type="compositionally biased region" description="Polar residues" evidence="1">
    <location>
        <begin position="1"/>
        <end position="13"/>
    </location>
</feature>
<gene>
    <name evidence="2" type="ORF">B0T14DRAFT_571946</name>
</gene>
<comment type="caution">
    <text evidence="2">The sequence shown here is derived from an EMBL/GenBank/DDBJ whole genome shotgun (WGS) entry which is preliminary data.</text>
</comment>
<dbReference type="EMBL" id="JAULSU010000007">
    <property type="protein sequence ID" value="KAK0612116.1"/>
    <property type="molecule type" value="Genomic_DNA"/>
</dbReference>